<proteinExistence type="predicted"/>
<reference evidence="11 12" key="1">
    <citation type="submission" date="2016-04" db="EMBL/GenBank/DDBJ databases">
        <title>ATOL: Assembling a taxonomically balanced genome-scale reconstruction of the evolutionary history of the Enterobacteriaceae.</title>
        <authorList>
            <person name="Plunkett G.III."/>
            <person name="Neeno-Eckwall E.C."/>
            <person name="Glasner J.D."/>
            <person name="Perna N.T."/>
        </authorList>
    </citation>
    <scope>NUCLEOTIDE SEQUENCE [LARGE SCALE GENOMIC DNA]</scope>
    <source>
        <strain evidence="11 12">ATCC 51607</strain>
    </source>
</reference>
<evidence type="ECO:0000256" key="6">
    <source>
        <dbReference type="ARBA" id="ARBA00022692"/>
    </source>
</evidence>
<keyword evidence="2" id="KW-0813">Transport</keyword>
<name>A0A1B7HP29_9ENTR</name>
<feature type="transmembrane region" description="Helical" evidence="9">
    <location>
        <begin position="32"/>
        <end position="54"/>
    </location>
</feature>
<feature type="transmembrane region" description="Helical" evidence="9">
    <location>
        <begin position="6"/>
        <end position="25"/>
    </location>
</feature>
<keyword evidence="5" id="KW-0598">Phosphotransferase system</keyword>
<dbReference type="RefSeq" id="WP_034458944.1">
    <property type="nucleotide sequence ID" value="NZ_LXEO01000028.1"/>
</dbReference>
<keyword evidence="4" id="KW-0762">Sugar transport</keyword>
<dbReference type="InterPro" id="IPR013014">
    <property type="entry name" value="PTS_EIIC_2"/>
</dbReference>
<keyword evidence="11" id="KW-0808">Transferase</keyword>
<dbReference type="NCBIfam" id="TIGR00827">
    <property type="entry name" value="EIIC-GAT"/>
    <property type="match status" value="1"/>
</dbReference>
<dbReference type="PANTHER" id="PTHR37324">
    <property type="entry name" value="PTS SYSTEM GALACTITOL-SPECIFIC EIIC COMPONENT"/>
    <property type="match status" value="1"/>
</dbReference>
<evidence type="ECO:0000256" key="3">
    <source>
        <dbReference type="ARBA" id="ARBA00022475"/>
    </source>
</evidence>
<protein>
    <submittedName>
        <fullName evidence="11">PTS system galactitol-specific IIC component</fullName>
        <ecNumber evidence="11">2.7.1.191</ecNumber>
    </submittedName>
</protein>
<dbReference type="GO" id="GO:0015577">
    <property type="term" value="F:galactitol transmembrane transporter activity"/>
    <property type="evidence" value="ECO:0007669"/>
    <property type="project" value="InterPro"/>
</dbReference>
<comment type="subcellular location">
    <subcellularLocation>
        <location evidence="1">Cell membrane</location>
        <topology evidence="1">Multi-pass membrane protein</topology>
    </subcellularLocation>
</comment>
<evidence type="ECO:0000256" key="7">
    <source>
        <dbReference type="ARBA" id="ARBA00022989"/>
    </source>
</evidence>
<feature type="transmembrane region" description="Helical" evidence="9">
    <location>
        <begin position="130"/>
        <end position="152"/>
    </location>
</feature>
<keyword evidence="8 9" id="KW-0472">Membrane</keyword>
<feature type="transmembrane region" description="Helical" evidence="9">
    <location>
        <begin position="214"/>
        <end position="236"/>
    </location>
</feature>
<dbReference type="InterPro" id="IPR013853">
    <property type="entry name" value="EIIC-GAT"/>
</dbReference>
<dbReference type="Pfam" id="PF03611">
    <property type="entry name" value="EIIC-GAT"/>
    <property type="match status" value="1"/>
</dbReference>
<evidence type="ECO:0000256" key="1">
    <source>
        <dbReference type="ARBA" id="ARBA00004651"/>
    </source>
</evidence>
<organism evidence="11 12">
    <name type="scientific">Buttiauxella noackiae ATCC 51607</name>
    <dbReference type="NCBI Taxonomy" id="1354255"/>
    <lineage>
        <taxon>Bacteria</taxon>
        <taxon>Pseudomonadati</taxon>
        <taxon>Pseudomonadota</taxon>
        <taxon>Gammaproteobacteria</taxon>
        <taxon>Enterobacterales</taxon>
        <taxon>Enterobacteriaceae</taxon>
        <taxon>Buttiauxella</taxon>
    </lineage>
</organism>
<dbReference type="PATRIC" id="fig|1354255.3.peg.2353"/>
<evidence type="ECO:0000256" key="2">
    <source>
        <dbReference type="ARBA" id="ARBA00022448"/>
    </source>
</evidence>
<evidence type="ECO:0000256" key="9">
    <source>
        <dbReference type="SAM" id="Phobius"/>
    </source>
</evidence>
<evidence type="ECO:0000256" key="5">
    <source>
        <dbReference type="ARBA" id="ARBA00022683"/>
    </source>
</evidence>
<evidence type="ECO:0000313" key="12">
    <source>
        <dbReference type="Proteomes" id="UP000078286"/>
    </source>
</evidence>
<feature type="transmembrane region" description="Helical" evidence="9">
    <location>
        <begin position="242"/>
        <end position="260"/>
    </location>
</feature>
<accession>A0A1B7HP29</accession>
<dbReference type="EMBL" id="LXEO01000028">
    <property type="protein sequence ID" value="OAT17386.1"/>
    <property type="molecule type" value="Genomic_DNA"/>
</dbReference>
<feature type="transmembrane region" description="Helical" evidence="9">
    <location>
        <begin position="326"/>
        <end position="345"/>
    </location>
</feature>
<keyword evidence="12" id="KW-1185">Reference proteome</keyword>
<dbReference type="PANTHER" id="PTHR37324:SF4">
    <property type="entry name" value="PERMEASE IIC COMPONENT-RELATED"/>
    <property type="match status" value="1"/>
</dbReference>
<gene>
    <name evidence="11" type="ORF">M979_2275</name>
</gene>
<feature type="transmembrane region" description="Helical" evidence="9">
    <location>
        <begin position="85"/>
        <end position="109"/>
    </location>
</feature>
<keyword evidence="7 9" id="KW-1133">Transmembrane helix</keyword>
<evidence type="ECO:0000256" key="4">
    <source>
        <dbReference type="ARBA" id="ARBA00022597"/>
    </source>
</evidence>
<dbReference type="GO" id="GO:0016740">
    <property type="term" value="F:transferase activity"/>
    <property type="evidence" value="ECO:0007669"/>
    <property type="project" value="UniProtKB-KW"/>
</dbReference>
<dbReference type="InterPro" id="IPR004703">
    <property type="entry name" value="PTS_sugar-sp_permease"/>
</dbReference>
<comment type="caution">
    <text evidence="11">The sequence shown here is derived from an EMBL/GenBank/DDBJ whole genome shotgun (WGS) entry which is preliminary data.</text>
</comment>
<dbReference type="EC" id="2.7.1.191" evidence="11"/>
<dbReference type="GO" id="GO:0005886">
    <property type="term" value="C:plasma membrane"/>
    <property type="evidence" value="ECO:0007669"/>
    <property type="project" value="UniProtKB-SubCell"/>
</dbReference>
<dbReference type="PROSITE" id="PS51104">
    <property type="entry name" value="PTS_EIIC_TYPE_2"/>
    <property type="match status" value="1"/>
</dbReference>
<dbReference type="Proteomes" id="UP000078286">
    <property type="component" value="Unassembled WGS sequence"/>
</dbReference>
<dbReference type="GO" id="GO:0009401">
    <property type="term" value="P:phosphoenolpyruvate-dependent sugar phosphotransferase system"/>
    <property type="evidence" value="ECO:0007669"/>
    <property type="project" value="UniProtKB-KW"/>
</dbReference>
<feature type="transmembrane region" description="Helical" evidence="9">
    <location>
        <begin position="352"/>
        <end position="374"/>
    </location>
</feature>
<dbReference type="PIRSF" id="PIRSF006304">
    <property type="entry name" value="GatC"/>
    <property type="match status" value="1"/>
</dbReference>
<sequence length="437" mass="46751">MIDYILSLGGTVFVPIIMFIIALVFRIPFFQAVKAGVTIGIGFVGMGLVIVMAIDSLNPAIKLMINRFGLHLHLLDVGAGPASGVGYATAVGAVVIPVVFLFNIVLLVTRLTKTMNVDIYNYWHYAITGAIANILTGSMIYGVLAALCHAALSLKMADLTARRVQSIVGLEGISIPQGWGTSSVPIALLLEWVYQRIPFMKNNNIDASEIQKRFGMIGDPVIIGVILGIIFGLAAGYGFKDLASLVITVAAIMVLFPRMIRLIVEGLLPISEGARTFLQKHFHGREFYIGLDSAVTLGHPTTIAVGLLLIPIMLITAGLLPGNQVLPLADLPVAPFFVCMATVIHRGDFLRTLITSFITMIFVLLISTHFAPYFTQMAAQGGFSLAKDGSQITALSVGNPFGWSITELVGMGTIGVIVCIGITALVVIGLRKRELSA</sequence>
<feature type="domain" description="PTS EIIC type-2" evidence="10">
    <location>
        <begin position="2"/>
        <end position="437"/>
    </location>
</feature>
<feature type="transmembrane region" description="Helical" evidence="9">
    <location>
        <begin position="172"/>
        <end position="194"/>
    </location>
</feature>
<keyword evidence="6 9" id="KW-0812">Transmembrane</keyword>
<evidence type="ECO:0000259" key="10">
    <source>
        <dbReference type="PROSITE" id="PS51104"/>
    </source>
</evidence>
<keyword evidence="3" id="KW-1003">Cell membrane</keyword>
<dbReference type="AlphaFoldDB" id="A0A1B7HP29"/>
<feature type="transmembrane region" description="Helical" evidence="9">
    <location>
        <begin position="408"/>
        <end position="430"/>
    </location>
</feature>
<evidence type="ECO:0000256" key="8">
    <source>
        <dbReference type="ARBA" id="ARBA00023136"/>
    </source>
</evidence>
<evidence type="ECO:0000313" key="11">
    <source>
        <dbReference type="EMBL" id="OAT17386.1"/>
    </source>
</evidence>